<sequence>MHLLLQLGTGRNHSRLLSVDCQIAVVLAVYINVINNMEYIFILPDYCKNCLST</sequence>
<dbReference type="Proteomes" id="UP000049495">
    <property type="component" value="Unassembled WGS sequence"/>
</dbReference>
<name>A0A822MND7_9VIBR</name>
<protein>
    <submittedName>
        <fullName evidence="1">Uncharacterized protein</fullName>
    </submittedName>
</protein>
<reference evidence="2" key="1">
    <citation type="submission" date="2014-06" db="EMBL/GenBank/DDBJ databases">
        <authorList>
            <person name="Le Roux Frederique"/>
        </authorList>
    </citation>
    <scope>NUCLEOTIDE SEQUENCE [LARGE SCALE GENOMIC DNA]</scope>
    <source>
        <strain evidence="2">J5-5</strain>
    </source>
</reference>
<gene>
    <name evidence="1" type="ORF">VCR5J5_1330008</name>
</gene>
<evidence type="ECO:0000313" key="1">
    <source>
        <dbReference type="EMBL" id="CDS98478.1"/>
    </source>
</evidence>
<proteinExistence type="predicted"/>
<dbReference type="AlphaFoldDB" id="A0A822MND7"/>
<accession>A0A822MND7</accession>
<evidence type="ECO:0000313" key="2">
    <source>
        <dbReference type="Proteomes" id="UP000049495"/>
    </source>
</evidence>
<organism evidence="1 2">
    <name type="scientific">Vibrio crassostreae</name>
    <dbReference type="NCBI Taxonomy" id="246167"/>
    <lineage>
        <taxon>Bacteria</taxon>
        <taxon>Pseudomonadati</taxon>
        <taxon>Pseudomonadota</taxon>
        <taxon>Gammaproteobacteria</taxon>
        <taxon>Vibrionales</taxon>
        <taxon>Vibrionaceae</taxon>
        <taxon>Vibrio</taxon>
    </lineage>
</organism>
<comment type="caution">
    <text evidence="1">The sequence shown here is derived from an EMBL/GenBank/DDBJ whole genome shotgun (WGS) entry which is preliminary data.</text>
</comment>
<dbReference type="EMBL" id="CCJV01000039">
    <property type="protein sequence ID" value="CDS98478.1"/>
    <property type="molecule type" value="Genomic_DNA"/>
</dbReference>